<dbReference type="PRINTS" id="PR00344">
    <property type="entry name" value="BCTRLSENSOR"/>
</dbReference>
<keyword evidence="13" id="KW-1133">Transmembrane helix</keyword>
<evidence type="ECO:0000256" key="11">
    <source>
        <dbReference type="ARBA" id="ARBA00023306"/>
    </source>
</evidence>
<reference evidence="16" key="1">
    <citation type="submission" date="2019-06" db="EMBL/GenBank/DDBJ databases">
        <title>The complete genome of Emcibacter congregatus ZYLT.</title>
        <authorList>
            <person name="Zhao Z."/>
        </authorList>
    </citation>
    <scope>NUCLEOTIDE SEQUENCE [LARGE SCALE GENOMIC DNA]</scope>
    <source>
        <strain evidence="16">MCCC 1A06723</strain>
    </source>
</reference>
<dbReference type="CDD" id="cd16922">
    <property type="entry name" value="HATPase_EvgS-ArcB-TorS-like"/>
    <property type="match status" value="1"/>
</dbReference>
<evidence type="ECO:0000256" key="7">
    <source>
        <dbReference type="ARBA" id="ARBA00022777"/>
    </source>
</evidence>
<gene>
    <name evidence="15" type="ORF">FIV46_09640</name>
</gene>
<dbReference type="GO" id="GO:0000155">
    <property type="term" value="F:phosphorelay sensor kinase activity"/>
    <property type="evidence" value="ECO:0007669"/>
    <property type="project" value="InterPro"/>
</dbReference>
<evidence type="ECO:0000256" key="8">
    <source>
        <dbReference type="ARBA" id="ARBA00022840"/>
    </source>
</evidence>
<dbReference type="AlphaFoldDB" id="A0A501PII7"/>
<dbReference type="CDD" id="cd00082">
    <property type="entry name" value="HisKA"/>
    <property type="match status" value="1"/>
</dbReference>
<dbReference type="SUPFAM" id="SSF55874">
    <property type="entry name" value="ATPase domain of HSP90 chaperone/DNA topoisomerase II/histidine kinase"/>
    <property type="match status" value="1"/>
</dbReference>
<dbReference type="SMART" id="SM00388">
    <property type="entry name" value="HisKA"/>
    <property type="match status" value="1"/>
</dbReference>
<comment type="subcellular location">
    <subcellularLocation>
        <location evidence="2">Membrane</location>
    </subcellularLocation>
</comment>
<evidence type="ECO:0000256" key="12">
    <source>
        <dbReference type="SAM" id="Coils"/>
    </source>
</evidence>
<dbReference type="FunFam" id="1.10.287.130:FF:000038">
    <property type="entry name" value="Sensory transduction histidine kinase"/>
    <property type="match status" value="1"/>
</dbReference>
<feature type="coiled-coil region" evidence="12">
    <location>
        <begin position="345"/>
        <end position="379"/>
    </location>
</feature>
<evidence type="ECO:0000256" key="3">
    <source>
        <dbReference type="ARBA" id="ARBA00012438"/>
    </source>
</evidence>
<keyword evidence="10 13" id="KW-0472">Membrane</keyword>
<dbReference type="PANTHER" id="PTHR43047">
    <property type="entry name" value="TWO-COMPONENT HISTIDINE PROTEIN KINASE"/>
    <property type="match status" value="1"/>
</dbReference>
<accession>A0A501PII7</accession>
<keyword evidence="12" id="KW-0175">Coiled coil</keyword>
<keyword evidence="16" id="KW-1185">Reference proteome</keyword>
<dbReference type="PROSITE" id="PS50109">
    <property type="entry name" value="HIS_KIN"/>
    <property type="match status" value="1"/>
</dbReference>
<dbReference type="CDD" id="cd06225">
    <property type="entry name" value="HAMP"/>
    <property type="match status" value="1"/>
</dbReference>
<dbReference type="GO" id="GO:0005524">
    <property type="term" value="F:ATP binding"/>
    <property type="evidence" value="ECO:0007669"/>
    <property type="project" value="UniProtKB-KW"/>
</dbReference>
<dbReference type="Gene3D" id="3.30.565.10">
    <property type="entry name" value="Histidine kinase-like ATPase, C-terminal domain"/>
    <property type="match status" value="1"/>
</dbReference>
<protein>
    <recommendedName>
        <fullName evidence="3">histidine kinase</fullName>
        <ecNumber evidence="3">2.7.13.3</ecNumber>
    </recommendedName>
</protein>
<evidence type="ECO:0000256" key="5">
    <source>
        <dbReference type="ARBA" id="ARBA00022679"/>
    </source>
</evidence>
<name>A0A501PII7_9PROT</name>
<dbReference type="PANTHER" id="PTHR43047:SF63">
    <property type="entry name" value="HISTIDINE KINASE"/>
    <property type="match status" value="1"/>
</dbReference>
<keyword evidence="5" id="KW-0808">Transferase</keyword>
<keyword evidence="11" id="KW-0131">Cell cycle</keyword>
<keyword evidence="9" id="KW-0902">Two-component regulatory system</keyword>
<dbReference type="InterPro" id="IPR036890">
    <property type="entry name" value="HATPase_C_sf"/>
</dbReference>
<evidence type="ECO:0000256" key="6">
    <source>
        <dbReference type="ARBA" id="ARBA00022741"/>
    </source>
</evidence>
<dbReference type="SMART" id="SM00387">
    <property type="entry name" value="HATPase_c"/>
    <property type="match status" value="1"/>
</dbReference>
<proteinExistence type="predicted"/>
<dbReference type="Proteomes" id="UP000319148">
    <property type="component" value="Unassembled WGS sequence"/>
</dbReference>
<dbReference type="OrthoDB" id="9801651at2"/>
<evidence type="ECO:0000313" key="15">
    <source>
        <dbReference type="EMBL" id="TPD59744.1"/>
    </source>
</evidence>
<evidence type="ECO:0000256" key="2">
    <source>
        <dbReference type="ARBA" id="ARBA00004370"/>
    </source>
</evidence>
<dbReference type="Gene3D" id="6.10.340.10">
    <property type="match status" value="1"/>
</dbReference>
<dbReference type="InterPro" id="IPR036097">
    <property type="entry name" value="HisK_dim/P_sf"/>
</dbReference>
<evidence type="ECO:0000256" key="13">
    <source>
        <dbReference type="SAM" id="Phobius"/>
    </source>
</evidence>
<keyword evidence="7 15" id="KW-0418">Kinase</keyword>
<evidence type="ECO:0000256" key="10">
    <source>
        <dbReference type="ARBA" id="ARBA00023136"/>
    </source>
</evidence>
<comment type="caution">
    <text evidence="15">The sequence shown here is derived from an EMBL/GenBank/DDBJ whole genome shotgun (WGS) entry which is preliminary data.</text>
</comment>
<feature type="transmembrane region" description="Helical" evidence="13">
    <location>
        <begin position="21"/>
        <end position="40"/>
    </location>
</feature>
<dbReference type="EC" id="2.7.13.3" evidence="3"/>
<dbReference type="FunFam" id="3.30.565.10:FF:000010">
    <property type="entry name" value="Sensor histidine kinase RcsC"/>
    <property type="match status" value="1"/>
</dbReference>
<evidence type="ECO:0000256" key="1">
    <source>
        <dbReference type="ARBA" id="ARBA00000085"/>
    </source>
</evidence>
<dbReference type="SUPFAM" id="SSF47384">
    <property type="entry name" value="Homodimeric domain of signal transducing histidine kinase"/>
    <property type="match status" value="1"/>
</dbReference>
<feature type="domain" description="Histidine kinase" evidence="14">
    <location>
        <begin position="379"/>
        <end position="600"/>
    </location>
</feature>
<evidence type="ECO:0000256" key="4">
    <source>
        <dbReference type="ARBA" id="ARBA00022553"/>
    </source>
</evidence>
<dbReference type="InterPro" id="IPR003661">
    <property type="entry name" value="HisK_dim/P_dom"/>
</dbReference>
<dbReference type="RefSeq" id="WP_139940716.1">
    <property type="nucleotide sequence ID" value="NZ_JBHSYP010000006.1"/>
</dbReference>
<dbReference type="Pfam" id="PF00512">
    <property type="entry name" value="HisKA"/>
    <property type="match status" value="1"/>
</dbReference>
<evidence type="ECO:0000259" key="14">
    <source>
        <dbReference type="PROSITE" id="PS50109"/>
    </source>
</evidence>
<dbReference type="GO" id="GO:0009927">
    <property type="term" value="F:histidine phosphotransfer kinase activity"/>
    <property type="evidence" value="ECO:0007669"/>
    <property type="project" value="TreeGrafter"/>
</dbReference>
<feature type="transmembrane region" description="Helical" evidence="13">
    <location>
        <begin position="280"/>
        <end position="300"/>
    </location>
</feature>
<dbReference type="InterPro" id="IPR005467">
    <property type="entry name" value="His_kinase_dom"/>
</dbReference>
<dbReference type="EMBL" id="VFIY01000010">
    <property type="protein sequence ID" value="TPD59744.1"/>
    <property type="molecule type" value="Genomic_DNA"/>
</dbReference>
<keyword evidence="13" id="KW-0812">Transmembrane</keyword>
<keyword evidence="8" id="KW-0067">ATP-binding</keyword>
<dbReference type="GO" id="GO:0005886">
    <property type="term" value="C:plasma membrane"/>
    <property type="evidence" value="ECO:0007669"/>
    <property type="project" value="TreeGrafter"/>
</dbReference>
<dbReference type="InterPro" id="IPR004358">
    <property type="entry name" value="Sig_transdc_His_kin-like_C"/>
</dbReference>
<evidence type="ECO:0000256" key="9">
    <source>
        <dbReference type="ARBA" id="ARBA00023012"/>
    </source>
</evidence>
<dbReference type="Gene3D" id="1.10.287.130">
    <property type="match status" value="1"/>
</dbReference>
<evidence type="ECO:0000313" key="16">
    <source>
        <dbReference type="Proteomes" id="UP000319148"/>
    </source>
</evidence>
<sequence length="626" mass="71091">MDNHELSQGIGRFFRRLKVRTVFFILMLMMAMMFLFSHFYSIKNYTDFISGRSQESTEYLLRVMVRDRLHDHSEEKLRNFLEFLSRSGFFDLTTDQLQDRTGVEKNLAERMAVFEDDAQHHNMATLRIYDRSNEVIGAWDLNDFVSAQIAQGRLQEIVESLDPVVSKDFYGRSDKGVPYHLYHQPQENGTRLVIVTTPLIVFSGLAKIIKGDLHILNDQGQTIFQDLFYDADQREKLAEYIRPLDLSLNIAGEPYNDQLHLRVYVDEELVRLQENTIRTYSILFAILGAAAVWILGNYLLRVGVLERIRQVSHALNMIVRGNTDVEIPPATDDSLGKLSRSLKRVVDYQIEKNQLLEELARAKKTAESANRAKSEFLANMSHELRTPLNAIIGFSEILTSDFIGMNREEKMKEYAGDIRDSGHHLLNIINDILDLAKVEAGHMELDEKSVDLIETAEHASKLIAPQARKKNITIHQHIPETMPHLIADDRMIIQILVNLLSNSVKFTPAGGEVVISARLDEKGRCVLSVSDNGIGIDEEELEEVLNPFQQVDNSYAKEHQGTGLGLSLVRAFAELHEGKIGIESEWGLGTTVSVTFPARRVVRQTQGSMFTESYFLDVARSAANRG</sequence>
<keyword evidence="4" id="KW-0597">Phosphoprotein</keyword>
<dbReference type="InterPro" id="IPR003594">
    <property type="entry name" value="HATPase_dom"/>
</dbReference>
<dbReference type="Pfam" id="PF02518">
    <property type="entry name" value="HATPase_c"/>
    <property type="match status" value="1"/>
</dbReference>
<keyword evidence="6" id="KW-0547">Nucleotide-binding</keyword>
<organism evidence="15 16">
    <name type="scientific">Emcibacter nanhaiensis</name>
    <dbReference type="NCBI Taxonomy" id="1505037"/>
    <lineage>
        <taxon>Bacteria</taxon>
        <taxon>Pseudomonadati</taxon>
        <taxon>Pseudomonadota</taxon>
        <taxon>Alphaproteobacteria</taxon>
        <taxon>Emcibacterales</taxon>
        <taxon>Emcibacteraceae</taxon>
        <taxon>Emcibacter</taxon>
    </lineage>
</organism>
<comment type="catalytic activity">
    <reaction evidence="1">
        <text>ATP + protein L-histidine = ADP + protein N-phospho-L-histidine.</text>
        <dbReference type="EC" id="2.7.13.3"/>
    </reaction>
</comment>